<dbReference type="Gene3D" id="3.30.420.40">
    <property type="match status" value="2"/>
</dbReference>
<dbReference type="AlphaFoldDB" id="A0A8J5FR87"/>
<protein>
    <submittedName>
        <fullName evidence="1">Uncharacterized protein</fullName>
    </submittedName>
</protein>
<dbReference type="PANTHER" id="PTHR11937">
    <property type="entry name" value="ACTIN"/>
    <property type="match status" value="1"/>
</dbReference>
<evidence type="ECO:0000313" key="1">
    <source>
        <dbReference type="EMBL" id="KAG6493796.1"/>
    </source>
</evidence>
<gene>
    <name evidence="1" type="ORF">ZIOFF_048799</name>
</gene>
<keyword evidence="2" id="KW-1185">Reference proteome</keyword>
<accession>A0A8J5FR87</accession>
<reference evidence="1 2" key="1">
    <citation type="submission" date="2020-08" db="EMBL/GenBank/DDBJ databases">
        <title>Plant Genome Project.</title>
        <authorList>
            <person name="Zhang R.-G."/>
        </authorList>
    </citation>
    <scope>NUCLEOTIDE SEQUENCE [LARGE SCALE GENOMIC DNA]</scope>
    <source>
        <tissue evidence="1">Rhizome</tissue>
    </source>
</reference>
<dbReference type="InterPro" id="IPR043129">
    <property type="entry name" value="ATPase_NBD"/>
</dbReference>
<dbReference type="InterPro" id="IPR004000">
    <property type="entry name" value="Actin"/>
</dbReference>
<comment type="caution">
    <text evidence="1">The sequence shown here is derived from an EMBL/GenBank/DDBJ whole genome shotgun (WGS) entry which is preliminary data.</text>
</comment>
<dbReference type="EMBL" id="JACMSC010000013">
    <property type="protein sequence ID" value="KAG6493796.1"/>
    <property type="molecule type" value="Genomic_DNA"/>
</dbReference>
<organism evidence="1 2">
    <name type="scientific">Zingiber officinale</name>
    <name type="common">Ginger</name>
    <name type="synonym">Amomum zingiber</name>
    <dbReference type="NCBI Taxonomy" id="94328"/>
    <lineage>
        <taxon>Eukaryota</taxon>
        <taxon>Viridiplantae</taxon>
        <taxon>Streptophyta</taxon>
        <taxon>Embryophyta</taxon>
        <taxon>Tracheophyta</taxon>
        <taxon>Spermatophyta</taxon>
        <taxon>Magnoliopsida</taxon>
        <taxon>Liliopsida</taxon>
        <taxon>Zingiberales</taxon>
        <taxon>Zingiberaceae</taxon>
        <taxon>Zingiber</taxon>
    </lineage>
</organism>
<sequence length="77" mass="8468">MKCDVNIRKDLYGSVGLSGGITMLNGIADRMSKVIKEGSLWEVGNVVLRRRTTMLDGIADRMSKVIITLAPSSMKIR</sequence>
<evidence type="ECO:0000313" key="2">
    <source>
        <dbReference type="Proteomes" id="UP000734854"/>
    </source>
</evidence>
<dbReference type="Proteomes" id="UP000734854">
    <property type="component" value="Unassembled WGS sequence"/>
</dbReference>
<proteinExistence type="predicted"/>
<dbReference type="SUPFAM" id="SSF53067">
    <property type="entry name" value="Actin-like ATPase domain"/>
    <property type="match status" value="1"/>
</dbReference>
<name>A0A8J5FR87_ZINOF</name>